<evidence type="ECO:0000256" key="12">
    <source>
        <dbReference type="ARBA" id="ARBA00031200"/>
    </source>
</evidence>
<evidence type="ECO:0000313" key="18">
    <source>
        <dbReference type="EMBL" id="MBO8465504.1"/>
    </source>
</evidence>
<keyword evidence="4 16" id="KW-0410">Iron transport</keyword>
<dbReference type="Pfam" id="PF07664">
    <property type="entry name" value="FeoB_C"/>
    <property type="match status" value="1"/>
</dbReference>
<evidence type="ECO:0000256" key="10">
    <source>
        <dbReference type="ARBA" id="ARBA00023134"/>
    </source>
</evidence>
<dbReference type="PANTHER" id="PTHR43185">
    <property type="entry name" value="FERROUS IRON TRANSPORT PROTEIN B"/>
    <property type="match status" value="1"/>
</dbReference>
<dbReference type="InterPro" id="IPR011642">
    <property type="entry name" value="Gate_dom"/>
</dbReference>
<keyword evidence="9" id="KW-0406">Ion transport</keyword>
<dbReference type="InterPro" id="IPR027417">
    <property type="entry name" value="P-loop_NTPase"/>
</dbReference>
<evidence type="ECO:0000256" key="3">
    <source>
        <dbReference type="ARBA" id="ARBA00022475"/>
    </source>
</evidence>
<dbReference type="GO" id="GO:0005886">
    <property type="term" value="C:plasma membrane"/>
    <property type="evidence" value="ECO:0007669"/>
    <property type="project" value="UniProtKB-SubCell"/>
</dbReference>
<dbReference type="InterPro" id="IPR041069">
    <property type="entry name" value="FeoB_Cyto"/>
</dbReference>
<feature type="transmembrane region" description="Helical" evidence="16">
    <location>
        <begin position="559"/>
        <end position="579"/>
    </location>
</feature>
<dbReference type="NCBIfam" id="TIGR00231">
    <property type="entry name" value="small_GTP"/>
    <property type="match status" value="1"/>
</dbReference>
<dbReference type="InterPro" id="IPR030389">
    <property type="entry name" value="G_FEOB_dom"/>
</dbReference>
<dbReference type="InterPro" id="IPR050860">
    <property type="entry name" value="FeoB_GTPase"/>
</dbReference>
<dbReference type="SMART" id="SM00899">
    <property type="entry name" value="FeoA"/>
    <property type="match status" value="1"/>
</dbReference>
<comment type="caution">
    <text evidence="18">The sequence shown here is derived from an EMBL/GenBank/DDBJ whole genome shotgun (WGS) entry which is preliminary data.</text>
</comment>
<feature type="binding site" evidence="15">
    <location>
        <position position="122"/>
    </location>
    <ligand>
        <name>Mg(2+)</name>
        <dbReference type="ChEBI" id="CHEBI:18420"/>
        <label>2</label>
    </ligand>
</feature>
<dbReference type="AlphaFoldDB" id="A0A9D9I574"/>
<feature type="transmembrane region" description="Helical" evidence="16">
    <location>
        <begin position="788"/>
        <end position="809"/>
    </location>
</feature>
<evidence type="ECO:0000256" key="14">
    <source>
        <dbReference type="PIRSR" id="PIRSR603373-1"/>
    </source>
</evidence>
<dbReference type="Proteomes" id="UP000823597">
    <property type="component" value="Unassembled WGS sequence"/>
</dbReference>
<comment type="similarity">
    <text evidence="16">Belongs to the TRAFAC class TrmE-Era-EngA-EngB-Septin-like GTPase superfamily. FeoB GTPase (TC 9.A.8) family.</text>
</comment>
<dbReference type="GO" id="GO:0005525">
    <property type="term" value="F:GTP binding"/>
    <property type="evidence" value="ECO:0007669"/>
    <property type="project" value="UniProtKB-KW"/>
</dbReference>
<dbReference type="Gene3D" id="2.30.30.90">
    <property type="match status" value="1"/>
</dbReference>
<dbReference type="Pfam" id="PF04023">
    <property type="entry name" value="FeoA"/>
    <property type="match status" value="1"/>
</dbReference>
<evidence type="ECO:0000256" key="5">
    <source>
        <dbReference type="ARBA" id="ARBA00022692"/>
    </source>
</evidence>
<dbReference type="CDD" id="cd01879">
    <property type="entry name" value="FeoB"/>
    <property type="match status" value="1"/>
</dbReference>
<evidence type="ECO:0000256" key="15">
    <source>
        <dbReference type="PIRSR" id="PIRSR603373-2"/>
    </source>
</evidence>
<keyword evidence="15" id="KW-0460">Magnesium</keyword>
<dbReference type="PROSITE" id="PS51711">
    <property type="entry name" value="G_FEOB"/>
    <property type="match status" value="1"/>
</dbReference>
<feature type="transmembrane region" description="Helical" evidence="16">
    <location>
        <begin position="528"/>
        <end position="553"/>
    </location>
</feature>
<dbReference type="Pfam" id="PF07670">
    <property type="entry name" value="Gate"/>
    <property type="match status" value="2"/>
</dbReference>
<dbReference type="GO" id="GO:0015093">
    <property type="term" value="F:ferrous iron transmembrane transporter activity"/>
    <property type="evidence" value="ECO:0007669"/>
    <property type="project" value="UniProtKB-UniRule"/>
</dbReference>
<feature type="binding site" evidence="14">
    <location>
        <begin position="157"/>
        <end position="160"/>
    </location>
    <ligand>
        <name>GTP</name>
        <dbReference type="ChEBI" id="CHEBI:37565"/>
        <label>1</label>
    </ligand>
</feature>
<protein>
    <recommendedName>
        <fullName evidence="12 13">Ferrous iron transport protein B</fullName>
    </recommendedName>
</protein>
<dbReference type="PANTHER" id="PTHR43185:SF1">
    <property type="entry name" value="FE(2+) TRANSPORTER FEOB"/>
    <property type="match status" value="1"/>
</dbReference>
<keyword evidence="7 16" id="KW-1133">Transmembrane helix</keyword>
<evidence type="ECO:0000256" key="11">
    <source>
        <dbReference type="ARBA" id="ARBA00023136"/>
    </source>
</evidence>
<dbReference type="InterPro" id="IPR007167">
    <property type="entry name" value="Fe-transptr_FeoA-like"/>
</dbReference>
<dbReference type="InterPro" id="IPR005225">
    <property type="entry name" value="Small_GTP-bd"/>
</dbReference>
<dbReference type="NCBIfam" id="TIGR00437">
    <property type="entry name" value="feoB"/>
    <property type="match status" value="1"/>
</dbReference>
<dbReference type="SUPFAM" id="SSF52540">
    <property type="entry name" value="P-loop containing nucleoside triphosphate hydrolases"/>
    <property type="match status" value="1"/>
</dbReference>
<dbReference type="InterPro" id="IPR003373">
    <property type="entry name" value="Fe2_transport_prot-B"/>
</dbReference>
<keyword evidence="11 16" id="KW-0472">Membrane</keyword>
<dbReference type="Pfam" id="PF17910">
    <property type="entry name" value="FeoB_Cyto"/>
    <property type="match status" value="1"/>
</dbReference>
<evidence type="ECO:0000256" key="1">
    <source>
        <dbReference type="ARBA" id="ARBA00004651"/>
    </source>
</evidence>
<evidence type="ECO:0000256" key="9">
    <source>
        <dbReference type="ARBA" id="ARBA00023065"/>
    </source>
</evidence>
<feature type="binding site" evidence="15">
    <location>
        <position position="126"/>
    </location>
    <ligand>
        <name>Mg(2+)</name>
        <dbReference type="ChEBI" id="CHEBI:18420"/>
        <label>2</label>
    </ligand>
</feature>
<evidence type="ECO:0000256" key="6">
    <source>
        <dbReference type="ARBA" id="ARBA00022741"/>
    </source>
</evidence>
<feature type="transmembrane region" description="Helical" evidence="16">
    <location>
        <begin position="499"/>
        <end position="516"/>
    </location>
</feature>
<evidence type="ECO:0000256" key="2">
    <source>
        <dbReference type="ARBA" id="ARBA00022448"/>
    </source>
</evidence>
<reference evidence="18" key="2">
    <citation type="journal article" date="2021" name="PeerJ">
        <title>Extensive microbial diversity within the chicken gut microbiome revealed by metagenomics and culture.</title>
        <authorList>
            <person name="Gilroy R."/>
            <person name="Ravi A."/>
            <person name="Getino M."/>
            <person name="Pursley I."/>
            <person name="Horton D.L."/>
            <person name="Alikhan N.F."/>
            <person name="Baker D."/>
            <person name="Gharbi K."/>
            <person name="Hall N."/>
            <person name="Watson M."/>
            <person name="Adriaenssens E.M."/>
            <person name="Foster-Nyarko E."/>
            <person name="Jarju S."/>
            <person name="Secka A."/>
            <person name="Antonio M."/>
            <person name="Oren A."/>
            <person name="Chaudhuri R.R."/>
            <person name="La Ragione R."/>
            <person name="Hildebrand F."/>
            <person name="Pallen M.J."/>
        </authorList>
    </citation>
    <scope>NUCLEOTIDE SEQUENCE</scope>
    <source>
        <strain evidence="18">10037</strain>
    </source>
</reference>
<name>A0A9D9I574_9BACT</name>
<evidence type="ECO:0000256" key="16">
    <source>
        <dbReference type="RuleBase" id="RU362098"/>
    </source>
</evidence>
<comment type="function">
    <text evidence="16">Probable transporter of a GTP-driven Fe(2+) uptake system.</text>
</comment>
<feature type="domain" description="FeoB-type G" evidence="17">
    <location>
        <begin position="104"/>
        <end position="266"/>
    </location>
</feature>
<feature type="binding site" evidence="14">
    <location>
        <begin position="111"/>
        <end position="118"/>
    </location>
    <ligand>
        <name>GTP</name>
        <dbReference type="ChEBI" id="CHEBI:37565"/>
        <label>1</label>
    </ligand>
</feature>
<evidence type="ECO:0000259" key="17">
    <source>
        <dbReference type="PROSITE" id="PS51711"/>
    </source>
</evidence>
<keyword evidence="2 16" id="KW-0813">Transport</keyword>
<feature type="binding site" evidence="15">
    <location>
        <position position="125"/>
    </location>
    <ligand>
        <name>Mg(2+)</name>
        <dbReference type="ChEBI" id="CHEBI:18420"/>
        <label>2</label>
    </ligand>
</feature>
<dbReference type="SUPFAM" id="SSF50037">
    <property type="entry name" value="C-terminal domain of transcriptional repressors"/>
    <property type="match status" value="1"/>
</dbReference>
<feature type="binding site" evidence="14">
    <location>
        <begin position="217"/>
        <end position="220"/>
    </location>
    <ligand>
        <name>GTP</name>
        <dbReference type="ChEBI" id="CHEBI:37565"/>
        <label>1</label>
    </ligand>
</feature>
<evidence type="ECO:0000256" key="4">
    <source>
        <dbReference type="ARBA" id="ARBA00022496"/>
    </source>
</evidence>
<sequence length="810" mass="89135">MRLSELKNGQSAIIMKVNGYGGFRKRIMEMGFVRGKTVTPVLNAPLNDPIKYDIMGYEVSLRKSEAAMIEVFTEDDAAMAANSMNNGVTEENDMEKAYLKNGRNISIALVGNPNCGKTSLFNHLSGGHEHVGNYSGVTVESKNGSFKYKGYRFTVTDLPGTYALSAYSPEELYVRKHIIEKDPDVIINVVAASNIERNLYLTTELIDISHSLIIALNMYDELEASGAKLDYDQLGKMLGVPAIPIVAKNGKGLKELLDTVINVYEGKDDRVRHIHINHSSVIEQEIKNISSEMKASDDLPKYFPPRYWAIKLLEHDKEVSKLLSQCKNHEKWEIMADKASKNVERLLNEDIETALTDEKYGFISGALQETYVPAKQTANKKNSLIDRIVTHKWLGFPIFLLLMWLMFWATFNIGAYPQAWIEAGVAWLGDRLSGIMSDGMLKDLLVDGIIGGVGSVLVFLPQILILYLFISLMEDSGYMARAAFIMDKLMHKMGLHGKSFIPLIMGFGCNVPAIMATRTIESRSSRLITILINPFMSCSARLPVFIVLAGTFFPKQAGTALFLLYLLGAAVAVLTAKLLRRFVFGKDETPFVMELPPYRIPTAMATLRHMWDRSEQYLKKIGGVILIASIAVWFLSYFPRHDVPATMETPETVVETAGIAVAAGTDDRAPSSAATADGQENGEQYSYLDMLGRGIEPVLRPLGLNWKAGVALVAGIPAKEVVASTLGVLYNSEEEGAGLSGKLAASGDFTLPSAVAFMIFILLYCPCIATVSAIAHEAGSWKWGAFSVIYNTVVAWITAFIGMAATSLIV</sequence>
<dbReference type="Pfam" id="PF02421">
    <property type="entry name" value="FeoB_N"/>
    <property type="match status" value="1"/>
</dbReference>
<reference evidence="18" key="1">
    <citation type="submission" date="2020-10" db="EMBL/GenBank/DDBJ databases">
        <authorList>
            <person name="Gilroy R."/>
        </authorList>
    </citation>
    <scope>NUCLEOTIDE SEQUENCE</scope>
    <source>
        <strain evidence="18">10037</strain>
    </source>
</reference>
<keyword evidence="6 14" id="KW-0547">Nucleotide-binding</keyword>
<proteinExistence type="inferred from homology"/>
<feature type="transmembrane region" description="Helical" evidence="16">
    <location>
        <begin position="393"/>
        <end position="411"/>
    </location>
</feature>
<dbReference type="GO" id="GO:0046914">
    <property type="term" value="F:transition metal ion binding"/>
    <property type="evidence" value="ECO:0007669"/>
    <property type="project" value="InterPro"/>
</dbReference>
<evidence type="ECO:0000313" key="19">
    <source>
        <dbReference type="Proteomes" id="UP000823597"/>
    </source>
</evidence>
<evidence type="ECO:0000256" key="8">
    <source>
        <dbReference type="ARBA" id="ARBA00023004"/>
    </source>
</evidence>
<dbReference type="InterPro" id="IPR008988">
    <property type="entry name" value="Transcriptional_repressor_C"/>
</dbReference>
<dbReference type="FunFam" id="1.10.287.1770:FF:000003">
    <property type="entry name" value="Ferrous iron transport protein B"/>
    <property type="match status" value="1"/>
</dbReference>
<comment type="subcellular location">
    <subcellularLocation>
        <location evidence="16">Cell inner membrane</location>
        <topology evidence="16">Multi-pass membrane protein</topology>
    </subcellularLocation>
    <subcellularLocation>
        <location evidence="1">Cell membrane</location>
        <topology evidence="1">Multi-pass membrane protein</topology>
    </subcellularLocation>
</comment>
<dbReference type="InterPro" id="IPR038157">
    <property type="entry name" value="FeoA_core_dom"/>
</dbReference>
<keyword evidence="10 14" id="KW-0342">GTP-binding</keyword>
<dbReference type="Gene3D" id="3.40.50.300">
    <property type="entry name" value="P-loop containing nucleotide triphosphate hydrolases"/>
    <property type="match status" value="1"/>
</dbReference>
<keyword evidence="3" id="KW-1003">Cell membrane</keyword>
<feature type="transmembrane region" description="Helical" evidence="16">
    <location>
        <begin position="754"/>
        <end position="776"/>
    </location>
</feature>
<dbReference type="Gene3D" id="1.10.287.1770">
    <property type="match status" value="1"/>
</dbReference>
<evidence type="ECO:0000256" key="13">
    <source>
        <dbReference type="NCBIfam" id="TIGR00437"/>
    </source>
</evidence>
<keyword evidence="15" id="KW-0479">Metal-binding</keyword>
<evidence type="ECO:0000256" key="7">
    <source>
        <dbReference type="ARBA" id="ARBA00022989"/>
    </source>
</evidence>
<dbReference type="InterPro" id="IPR011640">
    <property type="entry name" value="Fe2_transport_prot_B_C"/>
</dbReference>
<keyword evidence="8 16" id="KW-0408">Iron</keyword>
<feature type="binding site" evidence="14">
    <location>
        <begin position="136"/>
        <end position="140"/>
    </location>
    <ligand>
        <name>GTP</name>
        <dbReference type="ChEBI" id="CHEBI:37565"/>
        <label>1</label>
    </ligand>
</feature>
<dbReference type="EMBL" id="JADIME010000061">
    <property type="protein sequence ID" value="MBO8465504.1"/>
    <property type="molecule type" value="Genomic_DNA"/>
</dbReference>
<gene>
    <name evidence="18" type="primary">feoB</name>
    <name evidence="18" type="ORF">IAB93_05850</name>
</gene>
<keyword evidence="5 16" id="KW-0812">Transmembrane</keyword>
<accession>A0A9D9I574</accession>
<organism evidence="18 19">
    <name type="scientific">Candidatus Merdivivens pullistercoris</name>
    <dbReference type="NCBI Taxonomy" id="2840873"/>
    <lineage>
        <taxon>Bacteria</taxon>
        <taxon>Pseudomonadati</taxon>
        <taxon>Bacteroidota</taxon>
        <taxon>Bacteroidia</taxon>
        <taxon>Bacteroidales</taxon>
        <taxon>Muribaculaceae</taxon>
        <taxon>Muribaculaceae incertae sedis</taxon>
        <taxon>Candidatus Merdivivens</taxon>
    </lineage>
</organism>
<feature type="transmembrane region" description="Helical" evidence="16">
    <location>
        <begin position="444"/>
        <end position="470"/>
    </location>
</feature>
<feature type="transmembrane region" description="Helical" evidence="16">
    <location>
        <begin position="617"/>
        <end position="638"/>
    </location>
</feature>